<keyword evidence="1" id="KW-0812">Transmembrane</keyword>
<name>A0A2M4DH97_ANODA</name>
<evidence type="ECO:0000313" key="2">
    <source>
        <dbReference type="EMBL" id="MBW76934.1"/>
    </source>
</evidence>
<keyword evidence="1" id="KW-0472">Membrane</keyword>
<evidence type="ECO:0000256" key="1">
    <source>
        <dbReference type="SAM" id="Phobius"/>
    </source>
</evidence>
<sequence>MLSRQNPGQRGKGGGVAGRLVVVTSCCLLSSATPVIQHESSFGQNASVSISSQNSASSPFTQSPSHSLCTGPWPLLAVSEEPGFCFDGGALVGFGVAFGVGFVFERIGSSVVWYGRSVVLAYGFGVVVLLVFESK</sequence>
<protein>
    <submittedName>
        <fullName evidence="2">Uncharacterized protein</fullName>
    </submittedName>
</protein>
<reference evidence="2" key="1">
    <citation type="submission" date="2018-01" db="EMBL/GenBank/DDBJ databases">
        <title>An insight into the sialome of Amazonian anophelines.</title>
        <authorList>
            <person name="Ribeiro J.M."/>
            <person name="Scarpassa V."/>
            <person name="Calvo E."/>
        </authorList>
    </citation>
    <scope>NUCLEOTIDE SEQUENCE</scope>
</reference>
<feature type="transmembrane region" description="Helical" evidence="1">
    <location>
        <begin position="110"/>
        <end position="132"/>
    </location>
</feature>
<feature type="transmembrane region" description="Helical" evidence="1">
    <location>
        <begin position="84"/>
        <end position="104"/>
    </location>
</feature>
<dbReference type="AlphaFoldDB" id="A0A2M4DH97"/>
<accession>A0A2M4DH97</accession>
<organism evidence="2">
    <name type="scientific">Anopheles darlingi</name>
    <name type="common">Mosquito</name>
    <dbReference type="NCBI Taxonomy" id="43151"/>
    <lineage>
        <taxon>Eukaryota</taxon>
        <taxon>Metazoa</taxon>
        <taxon>Ecdysozoa</taxon>
        <taxon>Arthropoda</taxon>
        <taxon>Hexapoda</taxon>
        <taxon>Insecta</taxon>
        <taxon>Pterygota</taxon>
        <taxon>Neoptera</taxon>
        <taxon>Endopterygota</taxon>
        <taxon>Diptera</taxon>
        <taxon>Nematocera</taxon>
        <taxon>Culicoidea</taxon>
        <taxon>Culicidae</taxon>
        <taxon>Anophelinae</taxon>
        <taxon>Anopheles</taxon>
    </lineage>
</organism>
<dbReference type="EMBL" id="GGFL01012756">
    <property type="protein sequence ID" value="MBW76934.1"/>
    <property type="molecule type" value="Transcribed_RNA"/>
</dbReference>
<proteinExistence type="predicted"/>
<keyword evidence="1" id="KW-1133">Transmembrane helix</keyword>